<feature type="chain" id="PRO_5011737506" evidence="5">
    <location>
        <begin position="22"/>
        <end position="579"/>
    </location>
</feature>
<organism evidence="7 8">
    <name type="scientific">Aquimarina amphilecti</name>
    <dbReference type="NCBI Taxonomy" id="1038014"/>
    <lineage>
        <taxon>Bacteria</taxon>
        <taxon>Pseudomonadati</taxon>
        <taxon>Bacteroidota</taxon>
        <taxon>Flavobacteriia</taxon>
        <taxon>Flavobacteriales</taxon>
        <taxon>Flavobacteriaceae</taxon>
        <taxon>Aquimarina</taxon>
    </lineage>
</organism>
<feature type="signal peptide" evidence="5">
    <location>
        <begin position="1"/>
        <end position="21"/>
    </location>
</feature>
<accession>A0A1H7H0L7</accession>
<protein>
    <submittedName>
        <fullName evidence="7">Tetratricopeptide repeat-containing protein</fullName>
    </submittedName>
</protein>
<proteinExistence type="predicted"/>
<evidence type="ECO:0000256" key="1">
    <source>
        <dbReference type="ARBA" id="ARBA00023015"/>
    </source>
</evidence>
<evidence type="ECO:0000256" key="4">
    <source>
        <dbReference type="SAM" id="Phobius"/>
    </source>
</evidence>
<evidence type="ECO:0000259" key="6">
    <source>
        <dbReference type="PROSITE" id="PS01124"/>
    </source>
</evidence>
<dbReference type="SUPFAM" id="SSF48452">
    <property type="entry name" value="TPR-like"/>
    <property type="match status" value="2"/>
</dbReference>
<dbReference type="GO" id="GO:0003700">
    <property type="term" value="F:DNA-binding transcription factor activity"/>
    <property type="evidence" value="ECO:0007669"/>
    <property type="project" value="InterPro"/>
</dbReference>
<gene>
    <name evidence="7" type="ORF">SAMN04487910_0495</name>
</gene>
<dbReference type="Gene3D" id="1.10.10.60">
    <property type="entry name" value="Homeodomain-like"/>
    <property type="match status" value="1"/>
</dbReference>
<feature type="repeat" description="TPR" evidence="3">
    <location>
        <begin position="206"/>
        <end position="239"/>
    </location>
</feature>
<dbReference type="InterPro" id="IPR018060">
    <property type="entry name" value="HTH_AraC"/>
</dbReference>
<feature type="transmembrane region" description="Helical" evidence="4">
    <location>
        <begin position="393"/>
        <end position="413"/>
    </location>
</feature>
<sequence length="579" mass="67709">MRVIITPIVFILLLISHNGFAFQDNNISENDTEFILNGKNRDSVESYLVQFLNKDLDQAELGYKKYLERGVKEKNDTIQFWANYYLAYVTYKNKEYDSAIEYGTNTAEFGKKLDNEDYIVRGLFITGAAYQDKRDRKNALKQYLLIEKIIKKYNLTQYEIDTLISIGQIRIRLNQNEKALASLQKGLELLQKPTHKLDARYNAKYLSAIQGIGVCYYKMGNYDEALNYDYRGLQYAEEHDLKAYIIGFNLNIGEAYIGKKKYEKALSYLTIAKSDILKEKKKNDPDLFTANLHIATCFFAQEKYVETRELLLENFEHLKENLEIEKIKEASDLAKKCGEKLNDPDLQFKYSNEYNKIIESLYQNENSAQEKLYDHDIKNLEEQNQDLISKNTIYIISFLLALTLAILTLAYNIKTKRKNKLLYEELQKERTQEFIPKKNITSASKNEFITDKKIENLLQKLSALEKTEFYLNIDCNLYNTAKNIDTNTTYLSKTINEYKKQSFNEYINELRIKYFRNRLNNDTKFRSYTIKAIATELGYGSVNTFASAFKRQTGLSHSYYIKKVCTEITNTNKKKGIKS</sequence>
<dbReference type="EMBL" id="FOAB01000001">
    <property type="protein sequence ID" value="SEK42480.1"/>
    <property type="molecule type" value="Genomic_DNA"/>
</dbReference>
<dbReference type="InterPro" id="IPR011990">
    <property type="entry name" value="TPR-like_helical_dom_sf"/>
</dbReference>
<dbReference type="STRING" id="1038014.SAMN04487910_0495"/>
<evidence type="ECO:0000256" key="3">
    <source>
        <dbReference type="PROSITE-ProRule" id="PRU00339"/>
    </source>
</evidence>
<feature type="domain" description="HTH araC/xylS-type" evidence="6">
    <location>
        <begin position="459"/>
        <end position="563"/>
    </location>
</feature>
<keyword evidence="4" id="KW-0472">Membrane</keyword>
<keyword evidence="4" id="KW-1133">Transmembrane helix</keyword>
<dbReference type="SUPFAM" id="SSF46689">
    <property type="entry name" value="Homeodomain-like"/>
    <property type="match status" value="1"/>
</dbReference>
<reference evidence="7 8" key="1">
    <citation type="submission" date="2016-10" db="EMBL/GenBank/DDBJ databases">
        <authorList>
            <person name="de Groot N.N."/>
        </authorList>
    </citation>
    <scope>NUCLEOTIDE SEQUENCE [LARGE SCALE GENOMIC DNA]</scope>
    <source>
        <strain evidence="7 8">DSM 25232</strain>
    </source>
</reference>
<dbReference type="InterPro" id="IPR019734">
    <property type="entry name" value="TPR_rpt"/>
</dbReference>
<dbReference type="Pfam" id="PF12833">
    <property type="entry name" value="HTH_18"/>
    <property type="match status" value="1"/>
</dbReference>
<dbReference type="OrthoDB" id="5295174at2"/>
<keyword evidence="2" id="KW-0804">Transcription</keyword>
<keyword evidence="1" id="KW-0805">Transcription regulation</keyword>
<dbReference type="AlphaFoldDB" id="A0A1H7H0L7"/>
<evidence type="ECO:0000256" key="5">
    <source>
        <dbReference type="SAM" id="SignalP"/>
    </source>
</evidence>
<keyword evidence="8" id="KW-1185">Reference proteome</keyword>
<dbReference type="PROSITE" id="PS01124">
    <property type="entry name" value="HTH_ARAC_FAMILY_2"/>
    <property type="match status" value="1"/>
</dbReference>
<evidence type="ECO:0000256" key="2">
    <source>
        <dbReference type="ARBA" id="ARBA00023163"/>
    </source>
</evidence>
<dbReference type="RefSeq" id="WP_091405063.1">
    <property type="nucleotide sequence ID" value="NZ_FOAB01000001.1"/>
</dbReference>
<evidence type="ECO:0000313" key="8">
    <source>
        <dbReference type="Proteomes" id="UP000198521"/>
    </source>
</evidence>
<name>A0A1H7H0L7_AQUAM</name>
<evidence type="ECO:0000313" key="7">
    <source>
        <dbReference type="EMBL" id="SEK42480.1"/>
    </source>
</evidence>
<dbReference type="SMART" id="SM00028">
    <property type="entry name" value="TPR"/>
    <property type="match status" value="5"/>
</dbReference>
<dbReference type="PROSITE" id="PS50005">
    <property type="entry name" value="TPR"/>
    <property type="match status" value="1"/>
</dbReference>
<dbReference type="Proteomes" id="UP000198521">
    <property type="component" value="Unassembled WGS sequence"/>
</dbReference>
<dbReference type="InterPro" id="IPR009057">
    <property type="entry name" value="Homeodomain-like_sf"/>
</dbReference>
<keyword evidence="5" id="KW-0732">Signal</keyword>
<keyword evidence="4" id="KW-0812">Transmembrane</keyword>
<dbReference type="SMART" id="SM00342">
    <property type="entry name" value="HTH_ARAC"/>
    <property type="match status" value="1"/>
</dbReference>
<keyword evidence="3" id="KW-0802">TPR repeat</keyword>
<dbReference type="Gene3D" id="1.25.40.10">
    <property type="entry name" value="Tetratricopeptide repeat domain"/>
    <property type="match status" value="2"/>
</dbReference>
<dbReference type="GO" id="GO:0043565">
    <property type="term" value="F:sequence-specific DNA binding"/>
    <property type="evidence" value="ECO:0007669"/>
    <property type="project" value="InterPro"/>
</dbReference>